<proteinExistence type="predicted"/>
<evidence type="ECO:0000313" key="7">
    <source>
        <dbReference type="EMBL" id="CAF1001336.1"/>
    </source>
</evidence>
<name>A0A814GVB6_ADIRI</name>
<dbReference type="SUPFAM" id="SSF81321">
    <property type="entry name" value="Family A G protein-coupled receptor-like"/>
    <property type="match status" value="1"/>
</dbReference>
<feature type="transmembrane region" description="Helical" evidence="6">
    <location>
        <begin position="118"/>
        <end position="141"/>
    </location>
</feature>
<dbReference type="EMBL" id="CAJNOR010000763">
    <property type="protein sequence ID" value="CAF1001336.1"/>
    <property type="molecule type" value="Genomic_DNA"/>
</dbReference>
<evidence type="ECO:0000313" key="8">
    <source>
        <dbReference type="Proteomes" id="UP000663828"/>
    </source>
</evidence>
<evidence type="ECO:0000256" key="3">
    <source>
        <dbReference type="ARBA" id="ARBA00023170"/>
    </source>
</evidence>
<keyword evidence="8" id="KW-1185">Reference proteome</keyword>
<dbReference type="PANTHER" id="PTHR24243">
    <property type="entry name" value="G-PROTEIN COUPLED RECEPTOR"/>
    <property type="match status" value="1"/>
</dbReference>
<reference evidence="7" key="1">
    <citation type="submission" date="2021-02" db="EMBL/GenBank/DDBJ databases">
        <authorList>
            <person name="Nowell W R."/>
        </authorList>
    </citation>
    <scope>NUCLEOTIDE SEQUENCE</scope>
</reference>
<dbReference type="Gene3D" id="1.20.1070.10">
    <property type="entry name" value="Rhodopsin 7-helix transmembrane proteins"/>
    <property type="match status" value="1"/>
</dbReference>
<dbReference type="AlphaFoldDB" id="A0A814GVB6"/>
<evidence type="ECO:0000256" key="2">
    <source>
        <dbReference type="ARBA" id="ARBA00023040"/>
    </source>
</evidence>
<comment type="caution">
    <text evidence="7">The sequence shown here is derived from an EMBL/GenBank/DDBJ whole genome shotgun (WGS) entry which is preliminary data.</text>
</comment>
<dbReference type="GO" id="GO:0005886">
    <property type="term" value="C:plasma membrane"/>
    <property type="evidence" value="ECO:0007669"/>
    <property type="project" value="TreeGrafter"/>
</dbReference>
<evidence type="ECO:0000256" key="1">
    <source>
        <dbReference type="ARBA" id="ARBA00004141"/>
    </source>
</evidence>
<dbReference type="Proteomes" id="UP000663828">
    <property type="component" value="Unassembled WGS sequence"/>
</dbReference>
<keyword evidence="6" id="KW-0812">Transmembrane</keyword>
<feature type="compositionally biased region" description="Polar residues" evidence="5">
    <location>
        <begin position="1"/>
        <end position="18"/>
    </location>
</feature>
<gene>
    <name evidence="7" type="ORF">XAT740_LOCUS13222</name>
</gene>
<evidence type="ECO:0000256" key="6">
    <source>
        <dbReference type="SAM" id="Phobius"/>
    </source>
</evidence>
<keyword evidence="2" id="KW-0297">G-protein coupled receptor</keyword>
<dbReference type="GO" id="GO:0004930">
    <property type="term" value="F:G protein-coupled receptor activity"/>
    <property type="evidence" value="ECO:0007669"/>
    <property type="project" value="UniProtKB-KW"/>
</dbReference>
<keyword evidence="6" id="KW-1133">Transmembrane helix</keyword>
<protein>
    <submittedName>
        <fullName evidence="7">Uncharacterized protein</fullName>
    </submittedName>
</protein>
<organism evidence="7 8">
    <name type="scientific">Adineta ricciae</name>
    <name type="common">Rotifer</name>
    <dbReference type="NCBI Taxonomy" id="249248"/>
    <lineage>
        <taxon>Eukaryota</taxon>
        <taxon>Metazoa</taxon>
        <taxon>Spiralia</taxon>
        <taxon>Gnathifera</taxon>
        <taxon>Rotifera</taxon>
        <taxon>Eurotatoria</taxon>
        <taxon>Bdelloidea</taxon>
        <taxon>Adinetida</taxon>
        <taxon>Adinetidae</taxon>
        <taxon>Adineta</taxon>
    </lineage>
</organism>
<dbReference type="PANTHER" id="PTHR24243:SF230">
    <property type="entry name" value="G-PROTEIN COUPLED RECEPTORS FAMILY 1 PROFILE DOMAIN-CONTAINING PROTEIN"/>
    <property type="match status" value="1"/>
</dbReference>
<feature type="non-terminal residue" evidence="7">
    <location>
        <position position="1"/>
    </location>
</feature>
<feature type="region of interest" description="Disordered" evidence="5">
    <location>
        <begin position="1"/>
        <end position="23"/>
    </location>
</feature>
<keyword evidence="6" id="KW-0472">Membrane</keyword>
<evidence type="ECO:0000256" key="4">
    <source>
        <dbReference type="ARBA" id="ARBA00023224"/>
    </source>
</evidence>
<keyword evidence="4" id="KW-0807">Transducer</keyword>
<keyword evidence="3" id="KW-0675">Receptor</keyword>
<evidence type="ECO:0000256" key="5">
    <source>
        <dbReference type="SAM" id="MobiDB-lite"/>
    </source>
</evidence>
<feature type="transmembrane region" description="Helical" evidence="6">
    <location>
        <begin position="153"/>
        <end position="172"/>
    </location>
</feature>
<comment type="subcellular location">
    <subcellularLocation>
        <location evidence="1">Membrane</location>
        <topology evidence="1">Multi-pass membrane protein</topology>
    </subcellularLocation>
</comment>
<sequence length="221" mass="25048">GSLTTASGSRNQRTSSPIRLSKGDLYHERQRLYESNSIDTNFIPLKDTVRTSIGTPTSQTNRQISSSCIESTGTGNEYLARLSNSPISTVPIPNELSPVSAANSNSNRQAISQRTTKMLVICSTTFLLFNSPYCAVLLYSIISKVVFKSTLGILRHFYFMSFCLNFFLYSLCGNRFRHELITLFKSCWQKCCTQNIRFHWLRIDKLPQEQNFTRVPSKTDA</sequence>
<accession>A0A814GVB6</accession>